<dbReference type="Proteomes" id="UP000249204">
    <property type="component" value="Unassembled WGS sequence"/>
</dbReference>
<sequence>MADHPRHEAGHYVLGAALVNGNVSVTVCRSVVGVLSIWWAKKEKEQDNSIHSKVEKRLR</sequence>
<gene>
    <name evidence="1" type="ORF">DN757_10045</name>
</gene>
<evidence type="ECO:0000313" key="2">
    <source>
        <dbReference type="Proteomes" id="UP000249204"/>
    </source>
</evidence>
<reference evidence="1 2" key="1">
    <citation type="submission" date="2018-06" db="EMBL/GenBank/DDBJ databases">
        <title>Isolation of heavy metals resistant Paenibacillus silvae NC2 from Gold-Copper mine in ZiJin, China.</title>
        <authorList>
            <person name="Xu J."/>
            <person name="Mazhar H.S."/>
            <person name="Rensing C."/>
        </authorList>
    </citation>
    <scope>NUCLEOTIDE SEQUENCE [LARGE SCALE GENOMIC DNA]</scope>
    <source>
        <strain evidence="1 2">NC2</strain>
    </source>
</reference>
<evidence type="ECO:0000313" key="1">
    <source>
        <dbReference type="EMBL" id="PZT55784.1"/>
    </source>
</evidence>
<dbReference type="AlphaFoldDB" id="A0A2W6NIP8"/>
<proteinExistence type="predicted"/>
<accession>A0A2W6NIP8</accession>
<organism evidence="1 2">
    <name type="scientific">Paenibacillus silvae</name>
    <dbReference type="NCBI Taxonomy" id="1325358"/>
    <lineage>
        <taxon>Bacteria</taxon>
        <taxon>Bacillati</taxon>
        <taxon>Bacillota</taxon>
        <taxon>Bacilli</taxon>
        <taxon>Bacillales</taxon>
        <taxon>Paenibacillaceae</taxon>
        <taxon>Paenibacillus</taxon>
    </lineage>
</organism>
<name>A0A2W6NIP8_9BACL</name>
<protein>
    <submittedName>
        <fullName evidence="1">Uncharacterized protein</fullName>
    </submittedName>
</protein>
<comment type="caution">
    <text evidence="1">The sequence shown here is derived from an EMBL/GenBank/DDBJ whole genome shotgun (WGS) entry which is preliminary data.</text>
</comment>
<dbReference type="EMBL" id="QKWW01000025">
    <property type="protein sequence ID" value="PZT55784.1"/>
    <property type="molecule type" value="Genomic_DNA"/>
</dbReference>
<dbReference type="RefSeq" id="WP_111270106.1">
    <property type="nucleotide sequence ID" value="NZ_QKWW01000025.1"/>
</dbReference>